<feature type="region of interest" description="Disordered" evidence="1">
    <location>
        <begin position="1"/>
        <end position="37"/>
    </location>
</feature>
<dbReference type="Proteomes" id="UP000594873">
    <property type="component" value="Chromosome"/>
</dbReference>
<name>A0A7T2GKG8_9SPHN</name>
<reference evidence="2 3" key="1">
    <citation type="submission" date="2020-11" db="EMBL/GenBank/DDBJ databases">
        <title>Genome seq and assembly of Sphingosinicella sp.</title>
        <authorList>
            <person name="Chhetri G."/>
        </authorList>
    </citation>
    <scope>NUCLEOTIDE SEQUENCE [LARGE SCALE GENOMIC DNA]</scope>
    <source>
        <strain evidence="2 3">UDD2</strain>
    </source>
</reference>
<keyword evidence="3" id="KW-1185">Reference proteome</keyword>
<evidence type="ECO:0000256" key="1">
    <source>
        <dbReference type="SAM" id="MobiDB-lite"/>
    </source>
</evidence>
<dbReference type="AlphaFoldDB" id="A0A7T2GKG8"/>
<sequence length="80" mass="9006">MPYQVINPDEKRSSPASKRGTFKVRNQSDPAKTGKYSIKIGDAPTERKSITHGHKDEFDCLDKAVVLTNVGDCDLEWLRD</sequence>
<proteinExistence type="predicted"/>
<organism evidence="2 3">
    <name type="scientific">Allosphingosinicella flava</name>
    <dbReference type="NCBI Taxonomy" id="2771430"/>
    <lineage>
        <taxon>Bacteria</taxon>
        <taxon>Pseudomonadati</taxon>
        <taxon>Pseudomonadota</taxon>
        <taxon>Alphaproteobacteria</taxon>
        <taxon>Sphingomonadales</taxon>
        <taxon>Sphingomonadaceae</taxon>
        <taxon>Allosphingosinicella</taxon>
    </lineage>
</organism>
<accession>A0A7T2GKG8</accession>
<evidence type="ECO:0000313" key="3">
    <source>
        <dbReference type="Proteomes" id="UP000594873"/>
    </source>
</evidence>
<evidence type="ECO:0000313" key="2">
    <source>
        <dbReference type="EMBL" id="QPQ55520.1"/>
    </source>
</evidence>
<dbReference type="RefSeq" id="WP_200972192.1">
    <property type="nucleotide sequence ID" value="NZ_CP065592.1"/>
</dbReference>
<dbReference type="KEGG" id="sflv:IC614_02645"/>
<dbReference type="EMBL" id="CP065592">
    <property type="protein sequence ID" value="QPQ55520.1"/>
    <property type="molecule type" value="Genomic_DNA"/>
</dbReference>
<protein>
    <submittedName>
        <fullName evidence="2">Uncharacterized protein</fullName>
    </submittedName>
</protein>
<gene>
    <name evidence="2" type="ORF">IC614_02645</name>
</gene>